<dbReference type="OrthoDB" id="10667938at2759"/>
<dbReference type="EMBL" id="KV453864">
    <property type="protein sequence ID" value="ODV83373.1"/>
    <property type="molecule type" value="Genomic_DNA"/>
</dbReference>
<evidence type="ECO:0008006" key="4">
    <source>
        <dbReference type="Google" id="ProtNLM"/>
    </source>
</evidence>
<keyword evidence="1" id="KW-0732">Signal</keyword>
<reference evidence="3" key="1">
    <citation type="submission" date="2016-04" db="EMBL/GenBank/DDBJ databases">
        <title>Comparative genomics of biotechnologically important yeasts.</title>
        <authorList>
            <consortium name="DOE Joint Genome Institute"/>
            <person name="Riley R."/>
            <person name="Haridas S."/>
            <person name="Wolfe K.H."/>
            <person name="Lopes M.R."/>
            <person name="Hittinger C.T."/>
            <person name="Goker M."/>
            <person name="Salamov A."/>
            <person name="Wisecaver J."/>
            <person name="Long T.M."/>
            <person name="Aerts A.L."/>
            <person name="Barry K."/>
            <person name="Choi C."/>
            <person name="Clum A."/>
            <person name="Coughlan A.Y."/>
            <person name="Deshpande S."/>
            <person name="Douglass A.P."/>
            <person name="Hanson S.J."/>
            <person name="Klenk H.-P."/>
            <person name="Labutti K."/>
            <person name="Lapidus A."/>
            <person name="Lindquist E."/>
            <person name="Lipzen A."/>
            <person name="Meier-Kolthoff J.P."/>
            <person name="Ohm R.A."/>
            <person name="Otillar R.P."/>
            <person name="Pangilinan J."/>
            <person name="Peng Y."/>
            <person name="Rokas A."/>
            <person name="Rosa C.A."/>
            <person name="Scheuner C."/>
            <person name="Sibirny A.A."/>
            <person name="Slot J.C."/>
            <person name="Stielow J.B."/>
            <person name="Sun H."/>
            <person name="Kurtzman C.P."/>
            <person name="Blackwell M."/>
            <person name="Grigoriev I.V."/>
            <person name="Jeffries T.W."/>
        </authorList>
    </citation>
    <scope>NUCLEOTIDE SEQUENCE [LARGE SCALE GENOMIC DNA]</scope>
    <source>
        <strain evidence="3">NRRL YB-2248</strain>
    </source>
</reference>
<proteinExistence type="predicted"/>
<evidence type="ECO:0000313" key="3">
    <source>
        <dbReference type="Proteomes" id="UP000094801"/>
    </source>
</evidence>
<dbReference type="Proteomes" id="UP000094801">
    <property type="component" value="Unassembled WGS sequence"/>
</dbReference>
<organism evidence="2 3">
    <name type="scientific">[Candida] arabinofermentans NRRL YB-2248</name>
    <dbReference type="NCBI Taxonomy" id="983967"/>
    <lineage>
        <taxon>Eukaryota</taxon>
        <taxon>Fungi</taxon>
        <taxon>Dikarya</taxon>
        <taxon>Ascomycota</taxon>
        <taxon>Saccharomycotina</taxon>
        <taxon>Pichiomycetes</taxon>
        <taxon>Pichiales</taxon>
        <taxon>Pichiaceae</taxon>
        <taxon>Ogataea</taxon>
        <taxon>Ogataea/Candida clade</taxon>
    </lineage>
</organism>
<evidence type="ECO:0000256" key="1">
    <source>
        <dbReference type="SAM" id="SignalP"/>
    </source>
</evidence>
<keyword evidence="3" id="KW-1185">Reference proteome</keyword>
<protein>
    <recommendedName>
        <fullName evidence="4">Extracellular membrane protein CFEM domain-containing protein</fullName>
    </recommendedName>
</protein>
<sequence length="225" mass="25420">MKFNYWVISLVIYLSSTVFASQPRRLLISEGFLECGPLCEELDYSKCHTEAKEGYLSCKESNEICKCYYVGAVLSECINFCSAYNKNTLDLFNSMCSLNVYDPSSEVFIDSLLDLTADNKPTSRDTLKPKLWPSKDNFEKDSSVPQNNIKDQKKKEADETKVLTTGNNPRLYVNQSKWTSVKDAAEAGVFKQGKSFQTISSSAKGFILTYNQLLLLVGLTVFYLF</sequence>
<dbReference type="AlphaFoldDB" id="A0A1E4SV59"/>
<feature type="signal peptide" evidence="1">
    <location>
        <begin position="1"/>
        <end position="20"/>
    </location>
</feature>
<name>A0A1E4SV59_9ASCO</name>
<gene>
    <name evidence="2" type="ORF">CANARDRAFT_80621</name>
</gene>
<accession>A0A1E4SV59</accession>
<evidence type="ECO:0000313" key="2">
    <source>
        <dbReference type="EMBL" id="ODV83373.1"/>
    </source>
</evidence>
<feature type="chain" id="PRO_5009162961" description="Extracellular membrane protein CFEM domain-containing protein" evidence="1">
    <location>
        <begin position="21"/>
        <end position="225"/>
    </location>
</feature>